<sequence>MLFEESAFALDFRLSFTPMVQRYCNCVVAEAVITSRFNARAMIAVLLTVFIESDNLPKQPPLIIRQGFENFLMVTCNSLLSADADKLLFILNYARDCPPFVARDEHRQYAPPLRNLLRVDDAACSIGKDFL</sequence>
<dbReference type="Proteomes" id="UP000298774">
    <property type="component" value="Chromosome"/>
</dbReference>
<name>A0A0P0E7R8_AZOBR</name>
<dbReference type="KEGG" id="abf:AMK58_01715"/>
<accession>A0A0P0E7R8</accession>
<dbReference type="EMBL" id="CP032339">
    <property type="protein sequence ID" value="QCO09298.1"/>
    <property type="molecule type" value="Genomic_DNA"/>
</dbReference>
<evidence type="ECO:0000313" key="2">
    <source>
        <dbReference type="Proteomes" id="UP000298774"/>
    </source>
</evidence>
<evidence type="ECO:0000313" key="1">
    <source>
        <dbReference type="EMBL" id="QCO09298.1"/>
    </source>
</evidence>
<proteinExistence type="predicted"/>
<reference evidence="1 2" key="1">
    <citation type="submission" date="2018-09" db="EMBL/GenBank/DDBJ databases">
        <title>Whole genome based analysis of evolution and adaptive divergence in Indian and Brazilian strains of Azospirillum brasilense.</title>
        <authorList>
            <person name="Singh C."/>
            <person name="Tripathi A.K."/>
        </authorList>
    </citation>
    <scope>NUCLEOTIDE SEQUENCE [LARGE SCALE GENOMIC DNA]</scope>
    <source>
        <strain evidence="1 2">MTCC4038</strain>
    </source>
</reference>
<dbReference type="AlphaFoldDB" id="A0A0P0E7R8"/>
<protein>
    <submittedName>
        <fullName evidence="1">Uncharacterized protein</fullName>
    </submittedName>
</protein>
<organism evidence="1 2">
    <name type="scientific">Azospirillum brasilense</name>
    <dbReference type="NCBI Taxonomy" id="192"/>
    <lineage>
        <taxon>Bacteria</taxon>
        <taxon>Pseudomonadati</taxon>
        <taxon>Pseudomonadota</taxon>
        <taxon>Alphaproteobacteria</taxon>
        <taxon>Rhodospirillales</taxon>
        <taxon>Azospirillaceae</taxon>
        <taxon>Azospirillum</taxon>
    </lineage>
</organism>
<gene>
    <name evidence="1" type="ORF">D3868_09795</name>
</gene>